<dbReference type="AlphaFoldDB" id="A0A077AXG6"/>
<keyword evidence="1" id="KW-0732">Signal</keyword>
<dbReference type="eggNOG" id="ENOG50314PF">
    <property type="taxonomic scope" value="Bacteria"/>
</dbReference>
<feature type="signal peptide" evidence="1">
    <location>
        <begin position="1"/>
        <end position="17"/>
    </location>
</feature>
<proteinExistence type="predicted"/>
<protein>
    <submittedName>
        <fullName evidence="2">Uncharacterized protein</fullName>
    </submittedName>
</protein>
<evidence type="ECO:0000313" key="2">
    <source>
        <dbReference type="EMBL" id="AIK96323.1"/>
    </source>
</evidence>
<organism evidence="2 3">
    <name type="scientific">Candidatus Odyssella acanthamoebae</name>
    <dbReference type="NCBI Taxonomy" id="91604"/>
    <lineage>
        <taxon>Bacteria</taxon>
        <taxon>Pseudomonadati</taxon>
        <taxon>Pseudomonadota</taxon>
        <taxon>Alphaproteobacteria</taxon>
        <taxon>Holosporales</taxon>
        <taxon>Candidatus Paracaedibacteraceae</taxon>
        <taxon>Candidatus Odyssella</taxon>
    </lineage>
</organism>
<reference evidence="2 3" key="1">
    <citation type="submission" date="2014-07" db="EMBL/GenBank/DDBJ databases">
        <title>Comparative genomic insights into amoeba endosymbionts belonging to the families of Holosporaceae and Candidatus Midichloriaceae within Rickettsiales.</title>
        <authorList>
            <person name="Wang Z."/>
            <person name="Wu M."/>
        </authorList>
    </citation>
    <scope>NUCLEOTIDE SEQUENCE [LARGE SCALE GENOMIC DNA]</scope>
    <source>
        <strain evidence="2">PRA3</strain>
    </source>
</reference>
<evidence type="ECO:0000313" key="3">
    <source>
        <dbReference type="Proteomes" id="UP000028926"/>
    </source>
</evidence>
<dbReference type="KEGG" id="paca:ID47_05615"/>
<sequence length="153" mass="17647">MIRYTVALVLFVGTANASCPLLDPEIFRETLNNGKSEIVVDGTSYTIEKRDIPNFAIESPLKPKVKVQRTQKKPVEVCKYTRRIGKQKFGSFTLKEKVTRVIIKEDRRPVIIERSEPIIVDRRPVIVERSAPVIVVPGGGYYNHPRHHHHRHW</sequence>
<gene>
    <name evidence="2" type="ORF">ID47_05615</name>
</gene>
<dbReference type="EMBL" id="CP008941">
    <property type="protein sequence ID" value="AIK96323.1"/>
    <property type="molecule type" value="Genomic_DNA"/>
</dbReference>
<dbReference type="OrthoDB" id="9890653at2"/>
<feature type="chain" id="PRO_5001717329" evidence="1">
    <location>
        <begin position="18"/>
        <end position="153"/>
    </location>
</feature>
<name>A0A077AXG6_9PROT</name>
<evidence type="ECO:0000256" key="1">
    <source>
        <dbReference type="SAM" id="SignalP"/>
    </source>
</evidence>
<keyword evidence="3" id="KW-1185">Reference proteome</keyword>
<accession>A0A077AXG6</accession>
<dbReference type="Proteomes" id="UP000028926">
    <property type="component" value="Chromosome"/>
</dbReference>
<dbReference type="RefSeq" id="WP_038464634.1">
    <property type="nucleotide sequence ID" value="NZ_CP008941.1"/>
</dbReference>
<dbReference type="HOGENOM" id="CLU_1709899_0_0_5"/>